<keyword evidence="12" id="KW-1185">Reference proteome</keyword>
<evidence type="ECO:0000256" key="2">
    <source>
        <dbReference type="ARBA" id="ARBA00006850"/>
    </source>
</evidence>
<evidence type="ECO:0000256" key="4">
    <source>
        <dbReference type="ARBA" id="ARBA00022728"/>
    </source>
</evidence>
<reference evidence="11" key="1">
    <citation type="submission" date="2022-07" db="EMBL/GenBank/DDBJ databases">
        <title>Phylogenomic reconstructions and comparative analyses of Kickxellomycotina fungi.</title>
        <authorList>
            <person name="Reynolds N.K."/>
            <person name="Stajich J.E."/>
            <person name="Barry K."/>
            <person name="Grigoriev I.V."/>
            <person name="Crous P."/>
            <person name="Smith M.E."/>
        </authorList>
    </citation>
    <scope>NUCLEOTIDE SEQUENCE</scope>
    <source>
        <strain evidence="11">RSA 567</strain>
    </source>
</reference>
<sequence>MSADNKHQDGRRPGPNKGQPRAKRDPILDLAKYSDKRIRVKFMGGREGYDQLLNLVLDETEETMKATENAPEPATRSLGLLVCRGPAVIMLSPLDGSEQIENPFLQPPAA</sequence>
<dbReference type="AlphaFoldDB" id="A0A9W8EAP4"/>
<keyword evidence="8" id="KW-0687">Ribonucleoprotein</keyword>
<evidence type="ECO:0000313" key="11">
    <source>
        <dbReference type="EMBL" id="KAJ1983809.1"/>
    </source>
</evidence>
<comment type="subcellular location">
    <subcellularLocation>
        <location evidence="1">Nucleus</location>
    </subcellularLocation>
</comment>
<feature type="region of interest" description="Disordered" evidence="9">
    <location>
        <begin position="1"/>
        <end position="26"/>
    </location>
</feature>
<dbReference type="GO" id="GO:0071013">
    <property type="term" value="C:catalytic step 2 spliceosome"/>
    <property type="evidence" value="ECO:0007669"/>
    <property type="project" value="TreeGrafter"/>
</dbReference>
<feature type="compositionally biased region" description="Basic and acidic residues" evidence="9">
    <location>
        <begin position="1"/>
        <end position="12"/>
    </location>
</feature>
<dbReference type="Pfam" id="PF01423">
    <property type="entry name" value="LSM"/>
    <property type="match status" value="1"/>
</dbReference>
<evidence type="ECO:0000256" key="6">
    <source>
        <dbReference type="ARBA" id="ARBA00023187"/>
    </source>
</evidence>
<dbReference type="SUPFAM" id="SSF50182">
    <property type="entry name" value="Sm-like ribonucleoproteins"/>
    <property type="match status" value="1"/>
</dbReference>
<accession>A0A9W8EAP4</accession>
<organism evidence="11 12">
    <name type="scientific">Dimargaris verticillata</name>
    <dbReference type="NCBI Taxonomy" id="2761393"/>
    <lineage>
        <taxon>Eukaryota</taxon>
        <taxon>Fungi</taxon>
        <taxon>Fungi incertae sedis</taxon>
        <taxon>Zoopagomycota</taxon>
        <taxon>Kickxellomycotina</taxon>
        <taxon>Dimargaritomycetes</taxon>
        <taxon>Dimargaritales</taxon>
        <taxon>Dimargaritaceae</taxon>
        <taxon>Dimargaris</taxon>
    </lineage>
</organism>
<dbReference type="InterPro" id="IPR017132">
    <property type="entry name" value="Lsm7"/>
</dbReference>
<name>A0A9W8EAP4_9FUNG</name>
<comment type="caution">
    <text evidence="11">The sequence shown here is derived from an EMBL/GenBank/DDBJ whole genome shotgun (WGS) entry which is preliminary data.</text>
</comment>
<dbReference type="InterPro" id="IPR010920">
    <property type="entry name" value="LSM_dom_sf"/>
</dbReference>
<dbReference type="OrthoDB" id="274944at2759"/>
<dbReference type="SMART" id="SM00651">
    <property type="entry name" value="Sm"/>
    <property type="match status" value="1"/>
</dbReference>
<dbReference type="CDD" id="cd01729">
    <property type="entry name" value="LSm7"/>
    <property type="match status" value="1"/>
</dbReference>
<evidence type="ECO:0000256" key="3">
    <source>
        <dbReference type="ARBA" id="ARBA00022664"/>
    </source>
</evidence>
<dbReference type="GO" id="GO:1990726">
    <property type="term" value="C:Lsm1-7-Pat1 complex"/>
    <property type="evidence" value="ECO:0007669"/>
    <property type="project" value="TreeGrafter"/>
</dbReference>
<evidence type="ECO:0000256" key="1">
    <source>
        <dbReference type="ARBA" id="ARBA00004123"/>
    </source>
</evidence>
<dbReference type="GO" id="GO:0097526">
    <property type="term" value="C:spliceosomal tri-snRNP complex"/>
    <property type="evidence" value="ECO:0007669"/>
    <property type="project" value="TreeGrafter"/>
</dbReference>
<evidence type="ECO:0000256" key="7">
    <source>
        <dbReference type="ARBA" id="ARBA00023242"/>
    </source>
</evidence>
<evidence type="ECO:0000256" key="8">
    <source>
        <dbReference type="ARBA" id="ARBA00023274"/>
    </source>
</evidence>
<comment type="similarity">
    <text evidence="2">Belongs to the snRNP Sm proteins family.</text>
</comment>
<dbReference type="GO" id="GO:0000956">
    <property type="term" value="P:nuclear-transcribed mRNA catabolic process"/>
    <property type="evidence" value="ECO:0007669"/>
    <property type="project" value="InterPro"/>
</dbReference>
<keyword evidence="4" id="KW-0747">Spliceosome</keyword>
<keyword evidence="5" id="KW-0694">RNA-binding</keyword>
<evidence type="ECO:0000259" key="10">
    <source>
        <dbReference type="SMART" id="SM00651"/>
    </source>
</evidence>
<protein>
    <submittedName>
        <fullName evidence="11">U6 snRNP-associated protein Lsm7</fullName>
    </submittedName>
</protein>
<dbReference type="Gene3D" id="2.30.30.100">
    <property type="match status" value="1"/>
</dbReference>
<keyword evidence="7" id="KW-0539">Nucleus</keyword>
<dbReference type="GO" id="GO:0003723">
    <property type="term" value="F:RNA binding"/>
    <property type="evidence" value="ECO:0007669"/>
    <property type="project" value="UniProtKB-KW"/>
</dbReference>
<dbReference type="GO" id="GO:0000398">
    <property type="term" value="P:mRNA splicing, via spliceosome"/>
    <property type="evidence" value="ECO:0007669"/>
    <property type="project" value="InterPro"/>
</dbReference>
<dbReference type="GO" id="GO:0005689">
    <property type="term" value="C:U12-type spliceosomal complex"/>
    <property type="evidence" value="ECO:0007669"/>
    <property type="project" value="TreeGrafter"/>
</dbReference>
<dbReference type="PIRSF" id="PIRSF037188">
    <property type="entry name" value="U6_snRNA_Lsm7"/>
    <property type="match status" value="1"/>
</dbReference>
<dbReference type="InterPro" id="IPR044641">
    <property type="entry name" value="Lsm7/SmG-like"/>
</dbReference>
<evidence type="ECO:0000313" key="12">
    <source>
        <dbReference type="Proteomes" id="UP001151582"/>
    </source>
</evidence>
<dbReference type="GO" id="GO:0005688">
    <property type="term" value="C:U6 snRNP"/>
    <property type="evidence" value="ECO:0007669"/>
    <property type="project" value="TreeGrafter"/>
</dbReference>
<gene>
    <name evidence="11" type="primary">lsm7</name>
    <name evidence="11" type="ORF">H4R34_001052</name>
</gene>
<keyword evidence="3" id="KW-0507">mRNA processing</keyword>
<dbReference type="InterPro" id="IPR001163">
    <property type="entry name" value="Sm_dom_euk/arc"/>
</dbReference>
<dbReference type="Proteomes" id="UP001151582">
    <property type="component" value="Unassembled WGS sequence"/>
</dbReference>
<dbReference type="PANTHER" id="PTHR10553:SF5">
    <property type="entry name" value="U6 SNRNA-ASSOCIATED SM-LIKE PROTEIN LSM7"/>
    <property type="match status" value="1"/>
</dbReference>
<proteinExistence type="inferred from homology"/>
<keyword evidence="6" id="KW-0508">mRNA splicing</keyword>
<feature type="domain" description="Sm" evidence="10">
    <location>
        <begin position="28"/>
        <end position="93"/>
    </location>
</feature>
<dbReference type="PANTHER" id="PTHR10553">
    <property type="entry name" value="SMALL NUCLEAR RIBONUCLEOPROTEIN"/>
    <property type="match status" value="1"/>
</dbReference>
<dbReference type="GO" id="GO:0071004">
    <property type="term" value="C:U2-type prespliceosome"/>
    <property type="evidence" value="ECO:0007669"/>
    <property type="project" value="TreeGrafter"/>
</dbReference>
<evidence type="ECO:0000256" key="9">
    <source>
        <dbReference type="SAM" id="MobiDB-lite"/>
    </source>
</evidence>
<dbReference type="EMBL" id="JANBQB010000040">
    <property type="protein sequence ID" value="KAJ1983809.1"/>
    <property type="molecule type" value="Genomic_DNA"/>
</dbReference>
<evidence type="ECO:0000256" key="5">
    <source>
        <dbReference type="ARBA" id="ARBA00022884"/>
    </source>
</evidence>